<evidence type="ECO:0000313" key="3">
    <source>
        <dbReference type="Proteomes" id="UP000823399"/>
    </source>
</evidence>
<dbReference type="OrthoDB" id="3231188at2759"/>
<gene>
    <name evidence="2" type="ORF">F5147DRAFT_651154</name>
</gene>
<dbReference type="RefSeq" id="XP_041295110.1">
    <property type="nucleotide sequence ID" value="XM_041433516.1"/>
</dbReference>
<accession>A0A9P7FC51</accession>
<dbReference type="EMBL" id="JABBWM010000016">
    <property type="protein sequence ID" value="KAG2112053.1"/>
    <property type="molecule type" value="Genomic_DNA"/>
</dbReference>
<sequence length="435" mass="47215">MPQQAPCHIVRRLQLENQALKNDNRTLGKKNKTLLSNQCRCSSTQVPDELKIFDVELSTFSCKYGIVVEMFPPEHHILKLPVSNPPPAIISGSCYASKSAEELGLVTELYSLLPDHLHRFVPTSHFQLLLEQQLQGGRSSEISKLRVMAGQIFSLDLSYFDIGFTNRDTIPEIQKMLCTTGPGGRLTSLKFPPVLFTRQERDPTMSTVFGNWEPLAKAIRIIMFGKNSLDIAGWPHAKCNTRKWGITSCTPGLLAWGWVALIFILSSDTSFTKDRVGAKSRLLYAAMFTAYKQLWSTSSSNIATSDAEGEDLTSNLMRLALANAGREDPESDSPTTDDHYVSPVPPSLPTLALAAPPAFPLTALAPAITPAVETTVTATVTPAAPVVLTADETPPVPDVPDSVEMLPPTASSSGRRGCGRGKRGGLVAISLSAEQ</sequence>
<reference evidence="2" key="1">
    <citation type="journal article" date="2020" name="New Phytol.">
        <title>Comparative genomics reveals dynamic genome evolution in host specialist ectomycorrhizal fungi.</title>
        <authorList>
            <person name="Lofgren L.A."/>
            <person name="Nguyen N.H."/>
            <person name="Vilgalys R."/>
            <person name="Ruytinx J."/>
            <person name="Liao H.L."/>
            <person name="Branco S."/>
            <person name="Kuo A."/>
            <person name="LaButti K."/>
            <person name="Lipzen A."/>
            <person name="Andreopoulos W."/>
            <person name="Pangilinan J."/>
            <person name="Riley R."/>
            <person name="Hundley H."/>
            <person name="Na H."/>
            <person name="Barry K."/>
            <person name="Grigoriev I.V."/>
            <person name="Stajich J.E."/>
            <person name="Kennedy P.G."/>
        </authorList>
    </citation>
    <scope>NUCLEOTIDE SEQUENCE</scope>
    <source>
        <strain evidence="2">FC423</strain>
    </source>
</reference>
<proteinExistence type="predicted"/>
<comment type="caution">
    <text evidence="2">The sequence shown here is derived from an EMBL/GenBank/DDBJ whole genome shotgun (WGS) entry which is preliminary data.</text>
</comment>
<evidence type="ECO:0000313" key="2">
    <source>
        <dbReference type="EMBL" id="KAG2112053.1"/>
    </source>
</evidence>
<keyword evidence="3" id="KW-1185">Reference proteome</keyword>
<dbReference type="GeneID" id="64695775"/>
<dbReference type="AlphaFoldDB" id="A0A9P7FC51"/>
<organism evidence="2 3">
    <name type="scientific">Suillus discolor</name>
    <dbReference type="NCBI Taxonomy" id="1912936"/>
    <lineage>
        <taxon>Eukaryota</taxon>
        <taxon>Fungi</taxon>
        <taxon>Dikarya</taxon>
        <taxon>Basidiomycota</taxon>
        <taxon>Agaricomycotina</taxon>
        <taxon>Agaricomycetes</taxon>
        <taxon>Agaricomycetidae</taxon>
        <taxon>Boletales</taxon>
        <taxon>Suillineae</taxon>
        <taxon>Suillaceae</taxon>
        <taxon>Suillus</taxon>
    </lineage>
</organism>
<dbReference type="InterPro" id="IPR046521">
    <property type="entry name" value="DUF6698"/>
</dbReference>
<dbReference type="Proteomes" id="UP000823399">
    <property type="component" value="Unassembled WGS sequence"/>
</dbReference>
<dbReference type="Pfam" id="PF20414">
    <property type="entry name" value="DUF6698"/>
    <property type="match status" value="1"/>
</dbReference>
<protein>
    <submittedName>
        <fullName evidence="2">Uncharacterized protein</fullName>
    </submittedName>
</protein>
<evidence type="ECO:0000256" key="1">
    <source>
        <dbReference type="SAM" id="MobiDB-lite"/>
    </source>
</evidence>
<feature type="region of interest" description="Disordered" evidence="1">
    <location>
        <begin position="391"/>
        <end position="423"/>
    </location>
</feature>
<name>A0A9P7FC51_9AGAM</name>